<dbReference type="InterPro" id="IPR016036">
    <property type="entry name" value="Malonyl_transacylase_ACP-bd"/>
</dbReference>
<dbReference type="InterPro" id="IPR018201">
    <property type="entry name" value="Ketoacyl_synth_AS"/>
</dbReference>
<dbReference type="InterPro" id="IPR016035">
    <property type="entry name" value="Acyl_Trfase/lysoPLipase"/>
</dbReference>
<keyword evidence="3" id="KW-0808">Transferase</keyword>
<evidence type="ECO:0000259" key="8">
    <source>
        <dbReference type="PROSITE" id="PS50075"/>
    </source>
</evidence>
<dbReference type="SMART" id="SM00823">
    <property type="entry name" value="PKS_PP"/>
    <property type="match status" value="1"/>
</dbReference>
<evidence type="ECO:0000313" key="10">
    <source>
        <dbReference type="EMBL" id="MFC5171871.1"/>
    </source>
</evidence>
<evidence type="ECO:0000256" key="4">
    <source>
        <dbReference type="ARBA" id="ARBA00023194"/>
    </source>
</evidence>
<evidence type="ECO:0000256" key="3">
    <source>
        <dbReference type="ARBA" id="ARBA00022679"/>
    </source>
</evidence>
<dbReference type="SMART" id="SM00822">
    <property type="entry name" value="PKS_KR"/>
    <property type="match status" value="1"/>
</dbReference>
<dbReference type="Gene3D" id="3.40.47.10">
    <property type="match status" value="1"/>
</dbReference>
<dbReference type="InterPro" id="IPR013968">
    <property type="entry name" value="PKS_KR"/>
</dbReference>
<dbReference type="PANTHER" id="PTHR43775:SF51">
    <property type="entry name" value="INACTIVE PHENOLPHTHIOCEROL SYNTHESIS POLYKETIDE SYNTHASE TYPE I PKS1-RELATED"/>
    <property type="match status" value="1"/>
</dbReference>
<dbReference type="SUPFAM" id="SSF51735">
    <property type="entry name" value="NAD(P)-binding Rossmann-fold domains"/>
    <property type="match status" value="2"/>
</dbReference>
<feature type="domain" description="Ketosynthase family 3 (KS3)" evidence="9">
    <location>
        <begin position="30"/>
        <end position="455"/>
    </location>
</feature>
<dbReference type="Gene3D" id="3.40.366.10">
    <property type="entry name" value="Malonyl-Coenzyme A Acyl Carrier Protein, domain 2"/>
    <property type="match status" value="1"/>
</dbReference>
<evidence type="ECO:0000256" key="7">
    <source>
        <dbReference type="SAM" id="MobiDB-lite"/>
    </source>
</evidence>
<evidence type="ECO:0000256" key="6">
    <source>
        <dbReference type="ARBA" id="ARBA00023315"/>
    </source>
</evidence>
<dbReference type="PROSITE" id="PS00012">
    <property type="entry name" value="PHOSPHOPANTETHEINE"/>
    <property type="match status" value="1"/>
</dbReference>
<dbReference type="RefSeq" id="WP_079122364.1">
    <property type="nucleotide sequence ID" value="NZ_JBHSKI010000006.1"/>
</dbReference>
<dbReference type="PROSITE" id="PS50075">
    <property type="entry name" value="CARRIER"/>
    <property type="match status" value="1"/>
</dbReference>
<feature type="domain" description="Carrier" evidence="8">
    <location>
        <begin position="1460"/>
        <end position="1535"/>
    </location>
</feature>
<dbReference type="Gene3D" id="3.30.70.3290">
    <property type="match status" value="1"/>
</dbReference>
<comment type="caution">
    <text evidence="10">The sequence shown here is derived from an EMBL/GenBank/DDBJ whole genome shotgun (WGS) entry which is preliminary data.</text>
</comment>
<dbReference type="Gene3D" id="3.30.70.250">
    <property type="entry name" value="Malonyl-CoA ACP transacylase, ACP-binding"/>
    <property type="match status" value="1"/>
</dbReference>
<dbReference type="InterPro" id="IPR009081">
    <property type="entry name" value="PP-bd_ACP"/>
</dbReference>
<dbReference type="InterPro" id="IPR036736">
    <property type="entry name" value="ACP-like_sf"/>
</dbReference>
<dbReference type="InterPro" id="IPR014043">
    <property type="entry name" value="Acyl_transferase_dom"/>
</dbReference>
<dbReference type="InterPro" id="IPR020806">
    <property type="entry name" value="PKS_PP-bd"/>
</dbReference>
<accession>A0ABW0B481</accession>
<dbReference type="PROSITE" id="PS00606">
    <property type="entry name" value="KS3_1"/>
    <property type="match status" value="1"/>
</dbReference>
<feature type="region of interest" description="Disordered" evidence="7">
    <location>
        <begin position="1"/>
        <end position="23"/>
    </location>
</feature>
<dbReference type="Pfam" id="PF22621">
    <property type="entry name" value="CurL-like_PKS_C"/>
    <property type="match status" value="1"/>
</dbReference>
<dbReference type="InterPro" id="IPR016039">
    <property type="entry name" value="Thiolase-like"/>
</dbReference>
<dbReference type="InterPro" id="IPR006162">
    <property type="entry name" value="Ppantetheine_attach_site"/>
</dbReference>
<evidence type="ECO:0000256" key="5">
    <source>
        <dbReference type="ARBA" id="ARBA00023268"/>
    </source>
</evidence>
<protein>
    <submittedName>
        <fullName evidence="10">SDR family NAD(P)-dependent oxidoreductase</fullName>
    </submittedName>
</protein>
<gene>
    <name evidence="10" type="ORF">ACFPRK_14860</name>
</gene>
<dbReference type="InterPro" id="IPR057326">
    <property type="entry name" value="KR_dom"/>
</dbReference>
<dbReference type="EMBL" id="JBHSKI010000006">
    <property type="protein sequence ID" value="MFC5171871.1"/>
    <property type="molecule type" value="Genomic_DNA"/>
</dbReference>
<keyword evidence="2" id="KW-0597">Phosphoprotein</keyword>
<evidence type="ECO:0000256" key="1">
    <source>
        <dbReference type="ARBA" id="ARBA00022450"/>
    </source>
</evidence>
<dbReference type="Gene3D" id="1.10.1200.10">
    <property type="entry name" value="ACP-like"/>
    <property type="match status" value="1"/>
</dbReference>
<dbReference type="PANTHER" id="PTHR43775">
    <property type="entry name" value="FATTY ACID SYNTHASE"/>
    <property type="match status" value="1"/>
</dbReference>
<dbReference type="Pfam" id="PF21394">
    <property type="entry name" value="Beta-ketacyl_N"/>
    <property type="match status" value="1"/>
</dbReference>
<dbReference type="SUPFAM" id="SSF53901">
    <property type="entry name" value="Thiolase-like"/>
    <property type="match status" value="1"/>
</dbReference>
<dbReference type="InterPro" id="IPR014031">
    <property type="entry name" value="Ketoacyl_synth_C"/>
</dbReference>
<dbReference type="InterPro" id="IPR014030">
    <property type="entry name" value="Ketoacyl_synth_N"/>
</dbReference>
<dbReference type="InterPro" id="IPR020841">
    <property type="entry name" value="PKS_Beta-ketoAc_synthase_dom"/>
</dbReference>
<dbReference type="Pfam" id="PF00698">
    <property type="entry name" value="Acyl_transf_1"/>
    <property type="match status" value="1"/>
</dbReference>
<name>A0ABW0B481_9ACTN</name>
<reference evidence="11" key="1">
    <citation type="journal article" date="2019" name="Int. J. Syst. Evol. Microbiol.">
        <title>The Global Catalogue of Microorganisms (GCM) 10K type strain sequencing project: providing services to taxonomists for standard genome sequencing and annotation.</title>
        <authorList>
            <consortium name="The Broad Institute Genomics Platform"/>
            <consortium name="The Broad Institute Genome Sequencing Center for Infectious Disease"/>
            <person name="Wu L."/>
            <person name="Ma J."/>
        </authorList>
    </citation>
    <scope>NUCLEOTIDE SEQUENCE [LARGE SCALE GENOMIC DNA]</scope>
    <source>
        <strain evidence="11">CGMCC 4.1721</strain>
    </source>
</reference>
<dbReference type="Pfam" id="PF02801">
    <property type="entry name" value="Ketoacyl-synt_C"/>
    <property type="match status" value="1"/>
</dbReference>
<dbReference type="InterPro" id="IPR001227">
    <property type="entry name" value="Ac_transferase_dom_sf"/>
</dbReference>
<dbReference type="InterPro" id="IPR036291">
    <property type="entry name" value="NAD(P)-bd_dom_sf"/>
</dbReference>
<dbReference type="InterPro" id="IPR049490">
    <property type="entry name" value="C883_1060-like_KR_N"/>
</dbReference>
<dbReference type="PROSITE" id="PS52004">
    <property type="entry name" value="KS3_2"/>
    <property type="match status" value="1"/>
</dbReference>
<dbReference type="Pfam" id="PF08659">
    <property type="entry name" value="KR"/>
    <property type="match status" value="1"/>
</dbReference>
<keyword evidence="1" id="KW-0596">Phosphopantetheine</keyword>
<dbReference type="SUPFAM" id="SSF52151">
    <property type="entry name" value="FabD/lysophospholipase-like"/>
    <property type="match status" value="1"/>
</dbReference>
<dbReference type="SUPFAM" id="SSF55048">
    <property type="entry name" value="Probable ACP-binding domain of malonyl-CoA ACP transacylase"/>
    <property type="match status" value="1"/>
</dbReference>
<dbReference type="Proteomes" id="UP001596208">
    <property type="component" value="Unassembled WGS sequence"/>
</dbReference>
<keyword evidence="4" id="KW-0045">Antibiotic biosynthesis</keyword>
<evidence type="ECO:0000259" key="9">
    <source>
        <dbReference type="PROSITE" id="PS52004"/>
    </source>
</evidence>
<dbReference type="SMART" id="SM00825">
    <property type="entry name" value="PKS_KS"/>
    <property type="match status" value="1"/>
</dbReference>
<keyword evidence="5" id="KW-0511">Multifunctional enzyme</keyword>
<dbReference type="Gene3D" id="3.40.50.720">
    <property type="entry name" value="NAD(P)-binding Rossmann-like Domain"/>
    <property type="match status" value="1"/>
</dbReference>
<dbReference type="SUPFAM" id="SSF47336">
    <property type="entry name" value="ACP-like"/>
    <property type="match status" value="1"/>
</dbReference>
<keyword evidence="6" id="KW-0012">Acyltransferase</keyword>
<sequence length="1538" mass="164879">MSEYSPELDPTLDAGPVSGPGDDFSEFEDSLDIAIVGMAGRFPGARTVEEYWSNLKAGVCSVTRFEDEELAARGVDAATLADPNFVGAGYVLEDSEKFDAAFFGYSPREAELMDPQHRVLLECAWTALESSGHDAERHDGLVGVYAGAGNNTYLVFNIASQPGAAQILGDKQTVIGNRPDFLASRVSYKLGLEGPALNIQSACSTSLVAVVEACQALLAYQCDTALAGGVAVDGTRSKGYVYRPDGIFSPDGYCRTFDARAQGTVGGDGVGMVVLKRLKDAITDNDHIHAVIKGAALNNDGSRRAGFSAPSAATQARAISTALANADVPAESIGYVELHGTATILGDPIEFSALTSAYSGVRERSCAVGSAKTNIGHLDSAAGVAGLIKSVLAVEHGQLPPTLHFERPNPRIGLDGSPFYVNTELLPWPEGDGPRRAGVSSFGLGGTNAHVILEQAPELPRGAEPADGAEQLLVLSAKSPEALEAATDQLHDHLRAHPELPLADVAFTLQQGRRAFPYRRTLVCGSIEEALEALDARDDGRLLTAAAPEAAHRPVAFMFTGFGTQFPGMARDLYAQETVFRAALDKCAELLEPLLGTDIRDIVLTVDESGTAAPGQPFDFRRLLLQPERSEHPLDQPRLGYPAVFALEYALVELWAAWGVEPEVMIGHSLGEYVAACVAGVFSLPDALRLVAERARLIEEQGEGAMLAVPLSEEAVARYTAADVCLAAVNGPQTCVLSGSVEGIDRVAGEMLADDIATRRLTTRFAFHSPMMDPVVEPYAELVRSVRLNAPAVPFVSNLTGTWITDHEATSPEYWARHVRESVRFADGLGTLWSVPDIAIVEIGPAPTLTPGALQHPGAAGTDRVVVPSLLGAFHGQSDRAALLRAAGQLWLAGRADPFPAMADVRRVPLPGYPFERRTYWLEPGTAQPGGGSAQQRRGTLPQWFYAPSWQRLAAAPRPADADLAAQRWLVFADETGVGRRLADRLEGLGATVRTVVQGAEWHRKSEREYVLDPAQPDHFHRLAEALRAEGALPGRVVHCWSVGDDADRATAPEDVRALLHRSFDSLVHWVQATEAELMTQQQRWDVLSTEVYAVLGDEPLCPPKATVQGLCKVLPQEYPSLSCVQFDLRVESRQAIPGLVDQLMADLAAPPGERTLALRGRHRWAPAYVTGAPPSRGDSPVRTDGVYLITGGLGKIGLLMARALADRAKVRLVLLGRKGLPPRSSWADPQHPEAVRSAIRAVQEIEALGSEVLVTATDVSDRAAMLALKERVLREFGPLNGLLHCAGTTGTAAHREVAVLGAEEASWHFAPKLYGTQVLHEVLADQQLDFAVISSSIASLLGGLGFGAYAAANAALDAFAQRHHSAALPWTSVNWEAWYFSHEARADSDLGSAVRELALTPAEGRLVVDGILDAAPQAQIVISTGDLTLRQELWSDPVADVPAPARRHERPNLRNPFVAPDSETEHQVADIWQELLGVESVGVQDNFFELGGSSLLGLQVVHRLRQELAVAVPLTIVYEGPTVRTLGVLIDNLRTAQ</sequence>
<proteinExistence type="predicted"/>
<evidence type="ECO:0000313" key="11">
    <source>
        <dbReference type="Proteomes" id="UP001596208"/>
    </source>
</evidence>
<evidence type="ECO:0000256" key="2">
    <source>
        <dbReference type="ARBA" id="ARBA00022553"/>
    </source>
</evidence>
<organism evidence="10 11">
    <name type="scientific">Streptomyces mutomycini</name>
    <dbReference type="NCBI Taxonomy" id="284036"/>
    <lineage>
        <taxon>Bacteria</taxon>
        <taxon>Bacillati</taxon>
        <taxon>Actinomycetota</taxon>
        <taxon>Actinomycetes</taxon>
        <taxon>Kitasatosporales</taxon>
        <taxon>Streptomycetaceae</taxon>
        <taxon>Streptomyces</taxon>
    </lineage>
</organism>
<dbReference type="CDD" id="cd00833">
    <property type="entry name" value="PKS"/>
    <property type="match status" value="1"/>
</dbReference>
<dbReference type="Pfam" id="PF00109">
    <property type="entry name" value="ketoacyl-synt"/>
    <property type="match status" value="1"/>
</dbReference>
<dbReference type="InterPro" id="IPR050091">
    <property type="entry name" value="PKS_NRPS_Biosynth_Enz"/>
</dbReference>
<keyword evidence="11" id="KW-1185">Reference proteome</keyword>
<dbReference type="Pfam" id="PF00550">
    <property type="entry name" value="PP-binding"/>
    <property type="match status" value="1"/>
</dbReference>
<dbReference type="SMART" id="SM00827">
    <property type="entry name" value="PKS_AT"/>
    <property type="match status" value="1"/>
</dbReference>